<name>A0A518GB16_9BACT</name>
<dbReference type="CDD" id="cd07247">
    <property type="entry name" value="SgaA_N_like"/>
    <property type="match status" value="1"/>
</dbReference>
<accession>A0A518GB16</accession>
<proteinExistence type="predicted"/>
<dbReference type="Proteomes" id="UP000318017">
    <property type="component" value="Chromosome"/>
</dbReference>
<feature type="domain" description="VOC" evidence="1">
    <location>
        <begin position="9"/>
        <end position="128"/>
    </location>
</feature>
<dbReference type="PANTHER" id="PTHR33993">
    <property type="entry name" value="GLYOXALASE-RELATED"/>
    <property type="match status" value="1"/>
</dbReference>
<dbReference type="RefSeq" id="WP_231690826.1">
    <property type="nucleotide sequence ID" value="NZ_CP036298.1"/>
</dbReference>
<dbReference type="InterPro" id="IPR029068">
    <property type="entry name" value="Glyas_Bleomycin-R_OHBP_Dase"/>
</dbReference>
<dbReference type="SUPFAM" id="SSF54593">
    <property type="entry name" value="Glyoxalase/Bleomycin resistance protein/Dihydroxybiphenyl dioxygenase"/>
    <property type="match status" value="1"/>
</dbReference>
<evidence type="ECO:0000313" key="2">
    <source>
        <dbReference type="EMBL" id="QDV25730.1"/>
    </source>
</evidence>
<reference evidence="2 3" key="1">
    <citation type="submission" date="2019-02" db="EMBL/GenBank/DDBJ databases">
        <title>Deep-cultivation of Planctomycetes and their phenomic and genomic characterization uncovers novel biology.</title>
        <authorList>
            <person name="Wiegand S."/>
            <person name="Jogler M."/>
            <person name="Boedeker C."/>
            <person name="Pinto D."/>
            <person name="Vollmers J."/>
            <person name="Rivas-Marin E."/>
            <person name="Kohn T."/>
            <person name="Peeters S.H."/>
            <person name="Heuer A."/>
            <person name="Rast P."/>
            <person name="Oberbeckmann S."/>
            <person name="Bunk B."/>
            <person name="Jeske O."/>
            <person name="Meyerdierks A."/>
            <person name="Storesund J.E."/>
            <person name="Kallscheuer N."/>
            <person name="Luecker S."/>
            <person name="Lage O.M."/>
            <person name="Pohl T."/>
            <person name="Merkel B.J."/>
            <person name="Hornburger P."/>
            <person name="Mueller R.-W."/>
            <person name="Bruemmer F."/>
            <person name="Labrenz M."/>
            <person name="Spormann A.M."/>
            <person name="Op den Camp H."/>
            <person name="Overmann J."/>
            <person name="Amann R."/>
            <person name="Jetten M.S.M."/>
            <person name="Mascher T."/>
            <person name="Medema M.H."/>
            <person name="Devos D.P."/>
            <person name="Kaster A.-K."/>
            <person name="Ovreas L."/>
            <person name="Rohde M."/>
            <person name="Galperin M.Y."/>
            <person name="Jogler C."/>
        </authorList>
    </citation>
    <scope>NUCLEOTIDE SEQUENCE [LARGE SCALE GENOMIC DNA]</scope>
    <source>
        <strain evidence="2 3">Q31a</strain>
    </source>
</reference>
<protein>
    <submittedName>
        <fullName evidence="2">Glyoxalase-like domain protein</fullName>
    </submittedName>
</protein>
<evidence type="ECO:0000259" key="1">
    <source>
        <dbReference type="PROSITE" id="PS51819"/>
    </source>
</evidence>
<dbReference type="AlphaFoldDB" id="A0A518GB16"/>
<dbReference type="InterPro" id="IPR004360">
    <property type="entry name" value="Glyas_Fos-R_dOase_dom"/>
</dbReference>
<dbReference type="InterPro" id="IPR037523">
    <property type="entry name" value="VOC_core"/>
</dbReference>
<sequence>MSNTLNRNPVGWFEIYVQDMKRSREFYERVLDIELTRLESPQPEFEMFAFPMQMEAGGASGALAKMDGVSSGGNSTLVYFSCADCAVEAARVEVAGGKIQKPKMSIGQYGFVALAVDTEGNMLGLHSIN</sequence>
<dbReference type="Pfam" id="PF00903">
    <property type="entry name" value="Glyoxalase"/>
    <property type="match status" value="1"/>
</dbReference>
<dbReference type="PROSITE" id="PS51819">
    <property type="entry name" value="VOC"/>
    <property type="match status" value="1"/>
</dbReference>
<organism evidence="2 3">
    <name type="scientific">Aureliella helgolandensis</name>
    <dbReference type="NCBI Taxonomy" id="2527968"/>
    <lineage>
        <taxon>Bacteria</taxon>
        <taxon>Pseudomonadati</taxon>
        <taxon>Planctomycetota</taxon>
        <taxon>Planctomycetia</taxon>
        <taxon>Pirellulales</taxon>
        <taxon>Pirellulaceae</taxon>
        <taxon>Aureliella</taxon>
    </lineage>
</organism>
<evidence type="ECO:0000313" key="3">
    <source>
        <dbReference type="Proteomes" id="UP000318017"/>
    </source>
</evidence>
<keyword evidence="3" id="KW-1185">Reference proteome</keyword>
<gene>
    <name evidence="2" type="ORF">Q31a_40570</name>
</gene>
<dbReference type="Gene3D" id="3.10.180.10">
    <property type="entry name" value="2,3-Dihydroxybiphenyl 1,2-Dioxygenase, domain 1"/>
    <property type="match status" value="1"/>
</dbReference>
<dbReference type="InterPro" id="IPR052164">
    <property type="entry name" value="Anthracycline_SecMetBiosynth"/>
</dbReference>
<dbReference type="EMBL" id="CP036298">
    <property type="protein sequence ID" value="QDV25730.1"/>
    <property type="molecule type" value="Genomic_DNA"/>
</dbReference>
<dbReference type="KEGG" id="ahel:Q31a_40570"/>
<dbReference type="PANTHER" id="PTHR33993:SF2">
    <property type="entry name" value="VOC DOMAIN-CONTAINING PROTEIN"/>
    <property type="match status" value="1"/>
</dbReference>